<dbReference type="InterPro" id="IPR016024">
    <property type="entry name" value="ARM-type_fold"/>
</dbReference>
<dbReference type="InterPro" id="IPR001313">
    <property type="entry name" value="Pumilio_RNA-bd_rpt"/>
</dbReference>
<dbReference type="PANTHER" id="PTHR13102:SF0">
    <property type="entry name" value="NUCLEOLAR PROTEIN 9"/>
    <property type="match status" value="1"/>
</dbReference>
<keyword evidence="1" id="KW-0677">Repeat</keyword>
<dbReference type="Pfam" id="PF22493">
    <property type="entry name" value="PUF_NOP9"/>
    <property type="match status" value="1"/>
</dbReference>
<dbReference type="GO" id="GO:0000056">
    <property type="term" value="P:ribosomal small subunit export from nucleus"/>
    <property type="evidence" value="ECO:0007669"/>
    <property type="project" value="TreeGrafter"/>
</dbReference>
<keyword evidence="3" id="KW-1185">Reference proteome</keyword>
<dbReference type="InterPro" id="IPR040000">
    <property type="entry name" value="NOP9"/>
</dbReference>
<dbReference type="EMBL" id="LUCM01010097">
    <property type="protein sequence ID" value="KAA0185933.1"/>
    <property type="molecule type" value="Genomic_DNA"/>
</dbReference>
<accession>A0A8E0VDB6</accession>
<dbReference type="PANTHER" id="PTHR13102">
    <property type="entry name" value="NUCLEOLAR PROTEIN 9"/>
    <property type="match status" value="1"/>
</dbReference>
<dbReference type="GO" id="GO:0030686">
    <property type="term" value="C:90S preribosome"/>
    <property type="evidence" value="ECO:0007669"/>
    <property type="project" value="TreeGrafter"/>
</dbReference>
<dbReference type="GO" id="GO:0003723">
    <property type="term" value="F:RNA binding"/>
    <property type="evidence" value="ECO:0007669"/>
    <property type="project" value="InterPro"/>
</dbReference>
<dbReference type="AlphaFoldDB" id="A0A8E0VDB6"/>
<organism evidence="2 3">
    <name type="scientific">Fasciolopsis buskii</name>
    <dbReference type="NCBI Taxonomy" id="27845"/>
    <lineage>
        <taxon>Eukaryota</taxon>
        <taxon>Metazoa</taxon>
        <taxon>Spiralia</taxon>
        <taxon>Lophotrochozoa</taxon>
        <taxon>Platyhelminthes</taxon>
        <taxon>Trematoda</taxon>
        <taxon>Digenea</taxon>
        <taxon>Plagiorchiida</taxon>
        <taxon>Echinostomata</taxon>
        <taxon>Echinostomatoidea</taxon>
        <taxon>Fasciolidae</taxon>
        <taxon>Fasciolopsis</taxon>
    </lineage>
</organism>
<gene>
    <name evidence="2" type="ORF">FBUS_03852</name>
</gene>
<comment type="caution">
    <text evidence="2">The sequence shown here is derived from an EMBL/GenBank/DDBJ whole genome shotgun (WGS) entry which is preliminary data.</text>
</comment>
<dbReference type="InterPro" id="IPR011989">
    <property type="entry name" value="ARM-like"/>
</dbReference>
<reference evidence="2" key="1">
    <citation type="submission" date="2019-05" db="EMBL/GenBank/DDBJ databases">
        <title>Annotation for the trematode Fasciolopsis buski.</title>
        <authorList>
            <person name="Choi Y.-J."/>
        </authorList>
    </citation>
    <scope>NUCLEOTIDE SEQUENCE</scope>
    <source>
        <strain evidence="2">HT</strain>
        <tissue evidence="2">Whole worm</tissue>
    </source>
</reference>
<evidence type="ECO:0000313" key="2">
    <source>
        <dbReference type="EMBL" id="KAA0185933.1"/>
    </source>
</evidence>
<sequence>MTPVTDLPLESAVNDDEILDKSNELSKSVCLPGCLLAQTLLKYTVAKPKRLTASICAQPDDQLHAWAQHAMLSRVLEALLQSTSVSFKHKSRLISSFQPILTTLALDRYGSHVVEAIWLATDGVVEPLLLKEQIAEQLVGAHQRLRVHRYGHFLYYKLNLGMFVDNKPLWRRRILKLEKRAMDSINPGLDGFVHPTLVYFTDVVIRLMPGKMFARFLASHVLNSGADEAQLPTPICLMPAHTVASYALRAILKRIKRPGDVRELFTALCQNIETMGSSYGLGSALKTKQHALINDLAVLCGKTEFSEMQKMFLHVSPLISIFLTYCSWSP</sequence>
<name>A0A8E0VDB6_9TREM</name>
<proteinExistence type="predicted"/>
<protein>
    <submittedName>
        <fullName evidence="2">Uncharacterized protein</fullName>
    </submittedName>
</protein>
<dbReference type="Gene3D" id="1.25.10.10">
    <property type="entry name" value="Leucine-rich Repeat Variant"/>
    <property type="match status" value="1"/>
</dbReference>
<evidence type="ECO:0000256" key="1">
    <source>
        <dbReference type="ARBA" id="ARBA00022737"/>
    </source>
</evidence>
<dbReference type="GO" id="GO:0030688">
    <property type="term" value="C:preribosome, small subunit precursor"/>
    <property type="evidence" value="ECO:0007669"/>
    <property type="project" value="TreeGrafter"/>
</dbReference>
<dbReference type="OrthoDB" id="9987665at2759"/>
<dbReference type="GO" id="GO:0000447">
    <property type="term" value="P:endonucleolytic cleavage in ITS1 to separate SSU-rRNA from 5.8S rRNA and LSU-rRNA from tricistronic rRNA transcript (SSU-rRNA, 5.8S rRNA, LSU-rRNA)"/>
    <property type="evidence" value="ECO:0007669"/>
    <property type="project" value="TreeGrafter"/>
</dbReference>
<dbReference type="Proteomes" id="UP000728185">
    <property type="component" value="Unassembled WGS sequence"/>
</dbReference>
<evidence type="ECO:0000313" key="3">
    <source>
        <dbReference type="Proteomes" id="UP000728185"/>
    </source>
</evidence>
<dbReference type="GO" id="GO:0000472">
    <property type="term" value="P:endonucleolytic cleavage to generate mature 5'-end of SSU-rRNA from (SSU-rRNA, 5.8S rRNA, LSU-rRNA)"/>
    <property type="evidence" value="ECO:0007669"/>
    <property type="project" value="TreeGrafter"/>
</dbReference>
<dbReference type="GO" id="GO:0005730">
    <property type="term" value="C:nucleolus"/>
    <property type="evidence" value="ECO:0007669"/>
    <property type="project" value="TreeGrafter"/>
</dbReference>
<dbReference type="GO" id="GO:0000480">
    <property type="term" value="P:endonucleolytic cleavage in 5'-ETS of tricistronic rRNA transcript (SSU-rRNA, 5.8S rRNA, LSU-rRNA)"/>
    <property type="evidence" value="ECO:0007669"/>
    <property type="project" value="TreeGrafter"/>
</dbReference>
<dbReference type="SUPFAM" id="SSF48371">
    <property type="entry name" value="ARM repeat"/>
    <property type="match status" value="1"/>
</dbReference>